<dbReference type="GO" id="GO:0003924">
    <property type="term" value="F:GTPase activity"/>
    <property type="evidence" value="ECO:0007669"/>
    <property type="project" value="InterPro"/>
</dbReference>
<protein>
    <submittedName>
        <fullName evidence="11">Guanine nucleotide binding protein, alpha subunit</fullName>
    </submittedName>
</protein>
<sequence length="185" mass="21127">ILTKDYLPSDADITQCYRMTTGIHPAPLLMEGSGSFTLLDFGGQRSERKKWIHYFKDAGIIIFVGSLDEYDGGLFEDSDANHMQESLAVFESIINSEWFIDVPMVLFFNKRDLFAQKISRPDSNLPVKYFPDYVGGNNYNTALEYITGQYLLRNKTGRPLKIYLTSAVDEVQIKSIQCQTPLHKH</sequence>
<keyword evidence="6" id="KW-0564">Palmitate</keyword>
<dbReference type="GO" id="GO:0005525">
    <property type="term" value="F:GTP binding"/>
    <property type="evidence" value="ECO:0007669"/>
    <property type="project" value="UniProtKB-KW"/>
</dbReference>
<dbReference type="GO" id="GO:0007188">
    <property type="term" value="P:adenylate cyclase-modulating G protein-coupled receptor signaling pathway"/>
    <property type="evidence" value="ECO:0007669"/>
    <property type="project" value="TreeGrafter"/>
</dbReference>
<keyword evidence="3 9" id="KW-0547">Nucleotide-binding</keyword>
<dbReference type="GO" id="GO:0005834">
    <property type="term" value="C:heterotrimeric G-protein complex"/>
    <property type="evidence" value="ECO:0007669"/>
    <property type="project" value="TreeGrafter"/>
</dbReference>
<evidence type="ECO:0000256" key="8">
    <source>
        <dbReference type="ARBA" id="ARBA00023288"/>
    </source>
</evidence>
<keyword evidence="7" id="KW-0807">Transducer</keyword>
<dbReference type="Pfam" id="PF00503">
    <property type="entry name" value="G-alpha"/>
    <property type="match status" value="1"/>
</dbReference>
<dbReference type="GO" id="GO:0046872">
    <property type="term" value="F:metal ion binding"/>
    <property type="evidence" value="ECO:0007669"/>
    <property type="project" value="UniProtKB-KW"/>
</dbReference>
<name>A0A9P5U6M9_9AGAR</name>
<dbReference type="EMBL" id="JADNRY010000055">
    <property type="protein sequence ID" value="KAF9069015.1"/>
    <property type="molecule type" value="Genomic_DNA"/>
</dbReference>
<evidence type="ECO:0000256" key="2">
    <source>
        <dbReference type="ARBA" id="ARBA00022723"/>
    </source>
</evidence>
<keyword evidence="1" id="KW-0519">Myristate</keyword>
<keyword evidence="12" id="KW-1185">Reference proteome</keyword>
<feature type="binding site" evidence="9">
    <location>
        <begin position="40"/>
        <end position="44"/>
    </location>
    <ligand>
        <name>GTP</name>
        <dbReference type="ChEBI" id="CHEBI:37565"/>
    </ligand>
</feature>
<dbReference type="SMART" id="SM00275">
    <property type="entry name" value="G_alpha"/>
    <property type="match status" value="1"/>
</dbReference>
<feature type="binding site" evidence="9">
    <location>
        <position position="167"/>
    </location>
    <ligand>
        <name>GTP</name>
        <dbReference type="ChEBI" id="CHEBI:37565"/>
    </ligand>
</feature>
<dbReference type="SUPFAM" id="SSF52540">
    <property type="entry name" value="P-loop containing nucleoside triphosphate hydrolases"/>
    <property type="match status" value="1"/>
</dbReference>
<dbReference type="OrthoDB" id="3038325at2759"/>
<organism evidence="11 12">
    <name type="scientific">Rhodocollybia butyracea</name>
    <dbReference type="NCBI Taxonomy" id="206335"/>
    <lineage>
        <taxon>Eukaryota</taxon>
        <taxon>Fungi</taxon>
        <taxon>Dikarya</taxon>
        <taxon>Basidiomycota</taxon>
        <taxon>Agaricomycotina</taxon>
        <taxon>Agaricomycetes</taxon>
        <taxon>Agaricomycetidae</taxon>
        <taxon>Agaricales</taxon>
        <taxon>Marasmiineae</taxon>
        <taxon>Omphalotaceae</taxon>
        <taxon>Rhodocollybia</taxon>
    </lineage>
</organism>
<proteinExistence type="predicted"/>
<evidence type="ECO:0000256" key="4">
    <source>
        <dbReference type="ARBA" id="ARBA00022842"/>
    </source>
</evidence>
<feature type="binding site" evidence="10">
    <location>
        <position position="20"/>
    </location>
    <ligand>
        <name>Mg(2+)</name>
        <dbReference type="ChEBI" id="CHEBI:18420"/>
    </ligand>
</feature>
<keyword evidence="2 10" id="KW-0479">Metal-binding</keyword>
<evidence type="ECO:0000256" key="5">
    <source>
        <dbReference type="ARBA" id="ARBA00023134"/>
    </source>
</evidence>
<comment type="caution">
    <text evidence="11">The sequence shown here is derived from an EMBL/GenBank/DDBJ whole genome shotgun (WGS) entry which is preliminary data.</text>
</comment>
<dbReference type="Gene3D" id="3.40.50.300">
    <property type="entry name" value="P-loop containing nucleotide triphosphate hydrolases"/>
    <property type="match status" value="1"/>
</dbReference>
<evidence type="ECO:0000256" key="6">
    <source>
        <dbReference type="ARBA" id="ARBA00023139"/>
    </source>
</evidence>
<feature type="binding site" evidence="9">
    <location>
        <begin position="109"/>
        <end position="112"/>
    </location>
    <ligand>
        <name>GTP</name>
        <dbReference type="ChEBI" id="CHEBI:37565"/>
    </ligand>
</feature>
<keyword evidence="8" id="KW-0449">Lipoprotein</keyword>
<dbReference type="GO" id="GO:0031683">
    <property type="term" value="F:G-protein beta/gamma-subunit complex binding"/>
    <property type="evidence" value="ECO:0007669"/>
    <property type="project" value="InterPro"/>
</dbReference>
<dbReference type="InterPro" id="IPR001019">
    <property type="entry name" value="Gprotein_alpha_su"/>
</dbReference>
<accession>A0A9P5U6M9</accession>
<dbReference type="PROSITE" id="PS51882">
    <property type="entry name" value="G_ALPHA"/>
    <property type="match status" value="1"/>
</dbReference>
<feature type="non-terminal residue" evidence="11">
    <location>
        <position position="185"/>
    </location>
</feature>
<evidence type="ECO:0000313" key="12">
    <source>
        <dbReference type="Proteomes" id="UP000772434"/>
    </source>
</evidence>
<dbReference type="InterPro" id="IPR027417">
    <property type="entry name" value="P-loop_NTPase"/>
</dbReference>
<reference evidence="11" key="1">
    <citation type="submission" date="2020-11" db="EMBL/GenBank/DDBJ databases">
        <authorList>
            <consortium name="DOE Joint Genome Institute"/>
            <person name="Ahrendt S."/>
            <person name="Riley R."/>
            <person name="Andreopoulos W."/>
            <person name="Labutti K."/>
            <person name="Pangilinan J."/>
            <person name="Ruiz-Duenas F.J."/>
            <person name="Barrasa J.M."/>
            <person name="Sanchez-Garcia M."/>
            <person name="Camarero S."/>
            <person name="Miyauchi S."/>
            <person name="Serrano A."/>
            <person name="Linde D."/>
            <person name="Babiker R."/>
            <person name="Drula E."/>
            <person name="Ayuso-Fernandez I."/>
            <person name="Pacheco R."/>
            <person name="Padilla G."/>
            <person name="Ferreira P."/>
            <person name="Barriuso J."/>
            <person name="Kellner H."/>
            <person name="Castanera R."/>
            <person name="Alfaro M."/>
            <person name="Ramirez L."/>
            <person name="Pisabarro A.G."/>
            <person name="Kuo A."/>
            <person name="Tritt A."/>
            <person name="Lipzen A."/>
            <person name="He G."/>
            <person name="Yan M."/>
            <person name="Ng V."/>
            <person name="Cullen D."/>
            <person name="Martin F."/>
            <person name="Rosso M.-N."/>
            <person name="Henrissat B."/>
            <person name="Hibbett D."/>
            <person name="Martinez A.T."/>
            <person name="Grigoriev I.V."/>
        </authorList>
    </citation>
    <scope>NUCLEOTIDE SEQUENCE</scope>
    <source>
        <strain evidence="11">AH 40177</strain>
    </source>
</reference>
<evidence type="ECO:0000256" key="9">
    <source>
        <dbReference type="PIRSR" id="PIRSR601019-1"/>
    </source>
</evidence>
<keyword evidence="5 9" id="KW-0342">GTP-binding</keyword>
<dbReference type="AlphaFoldDB" id="A0A9P5U6M9"/>
<dbReference type="GO" id="GO:0001664">
    <property type="term" value="F:G protein-coupled receptor binding"/>
    <property type="evidence" value="ECO:0007669"/>
    <property type="project" value="TreeGrafter"/>
</dbReference>
<dbReference type="PRINTS" id="PR00318">
    <property type="entry name" value="GPROTEINA"/>
</dbReference>
<dbReference type="FunFam" id="3.40.50.300:FF:003800">
    <property type="entry name" value="Guanine nucleotide-binding protein G(k) subunit alpha"/>
    <property type="match status" value="1"/>
</dbReference>
<dbReference type="PANTHER" id="PTHR10218">
    <property type="entry name" value="GTP-BINDING PROTEIN ALPHA SUBUNIT"/>
    <property type="match status" value="1"/>
</dbReference>
<evidence type="ECO:0000256" key="10">
    <source>
        <dbReference type="PIRSR" id="PIRSR601019-2"/>
    </source>
</evidence>
<dbReference type="Proteomes" id="UP000772434">
    <property type="component" value="Unassembled WGS sequence"/>
</dbReference>
<gene>
    <name evidence="11" type="ORF">BDP27DRAFT_1223412</name>
</gene>
<dbReference type="PANTHER" id="PTHR10218:SF302">
    <property type="entry name" value="GUANINE NUCLEOTIDE-BINDING PROTEIN ALPHA-5 SUBUNIT"/>
    <property type="match status" value="1"/>
</dbReference>
<evidence type="ECO:0000256" key="7">
    <source>
        <dbReference type="ARBA" id="ARBA00023224"/>
    </source>
</evidence>
<evidence type="ECO:0000313" key="11">
    <source>
        <dbReference type="EMBL" id="KAF9069015.1"/>
    </source>
</evidence>
<keyword evidence="4 10" id="KW-0460">Magnesium</keyword>
<evidence type="ECO:0000256" key="3">
    <source>
        <dbReference type="ARBA" id="ARBA00022741"/>
    </source>
</evidence>
<evidence type="ECO:0000256" key="1">
    <source>
        <dbReference type="ARBA" id="ARBA00022707"/>
    </source>
</evidence>
<dbReference type="GO" id="GO:0005737">
    <property type="term" value="C:cytoplasm"/>
    <property type="evidence" value="ECO:0007669"/>
    <property type="project" value="TreeGrafter"/>
</dbReference>